<accession>A0A5R9CUZ4</accession>
<keyword evidence="4" id="KW-1133">Transmembrane helix</keyword>
<dbReference type="GO" id="GO:0016020">
    <property type="term" value="C:membrane"/>
    <property type="evidence" value="ECO:0007669"/>
    <property type="project" value="UniProtKB-SubCell"/>
</dbReference>
<organism evidence="6 7">
    <name type="scientific">Lentilactobacillus parafarraginis</name>
    <dbReference type="NCBI Taxonomy" id="390842"/>
    <lineage>
        <taxon>Bacteria</taxon>
        <taxon>Bacillati</taxon>
        <taxon>Bacillota</taxon>
        <taxon>Bacilli</taxon>
        <taxon>Lactobacillales</taxon>
        <taxon>Lactobacillaceae</taxon>
        <taxon>Lentilactobacillus</taxon>
    </lineage>
</organism>
<evidence type="ECO:0000259" key="5">
    <source>
        <dbReference type="Pfam" id="PF00144"/>
    </source>
</evidence>
<sequence>MVRGVIMVRHNRSRLIWGLVAIGLIIVGGLSWWLIAAHSNQPQRAISKQTQQRRQPKLKSSALSSDDRQTQRAAQSKRPPKNRENANITAYLKAGHFVGSALVVRNNRVVYRKGFGYADYEAAKKNTPASEYQILSIQKSLTAAMVMKLIMAGKLSLKTRLSRFYAAIPNARNIRIRNLLDMDSGLSMAELGPSAVFNEHSVVHYDVQHLTSRASQLGQWSYQPVNYVLLAGIIAKLTHESYGRYFDQTFVKPLGLQSTGFVQHWGRRPNRTLGYRYLSANQVRQTYGKRFREQRTAMYNELGTGQVYMSTADLYRTERAILLGKIVPQAAVTTLHTPGTVSTYGGGVYNLSNGIRSHGIGYGFESVIFMTNNGRSGVVLLSNNYRPAATIQRLAESLFNQVAKS</sequence>
<keyword evidence="4" id="KW-0812">Transmembrane</keyword>
<dbReference type="InterPro" id="IPR050491">
    <property type="entry name" value="AmpC-like"/>
</dbReference>
<dbReference type="OrthoDB" id="2151402at2"/>
<comment type="subcellular location">
    <subcellularLocation>
        <location evidence="1">Membrane</location>
    </subcellularLocation>
</comment>
<comment type="caution">
    <text evidence="6">The sequence shown here is derived from an EMBL/GenBank/DDBJ whole genome shotgun (WGS) entry which is preliminary data.</text>
</comment>
<dbReference type="Pfam" id="PF00144">
    <property type="entry name" value="Beta-lactamase"/>
    <property type="match status" value="1"/>
</dbReference>
<feature type="domain" description="Beta-lactamase-related" evidence="5">
    <location>
        <begin position="86"/>
        <end position="388"/>
    </location>
</feature>
<name>A0A5R9CUZ4_9LACO</name>
<keyword evidence="2 4" id="KW-0472">Membrane</keyword>
<evidence type="ECO:0000256" key="2">
    <source>
        <dbReference type="ARBA" id="ARBA00023136"/>
    </source>
</evidence>
<reference evidence="6 7" key="1">
    <citation type="submission" date="2019-05" db="EMBL/GenBank/DDBJ databases">
        <title>The metagenome of a microbial culture collection derived from dairy environment covers the genomic content of the human microbiome.</title>
        <authorList>
            <person name="Roder T."/>
            <person name="Wuthrich D."/>
            <person name="Sattari Z."/>
            <person name="Von Ah U."/>
            <person name="Bar C."/>
            <person name="Ronchi F."/>
            <person name="Macpherson A.J."/>
            <person name="Ganal-Vonarburg S.C."/>
            <person name="Bruggmann R."/>
            <person name="Vergeres G."/>
        </authorList>
    </citation>
    <scope>NUCLEOTIDE SEQUENCE [LARGE SCALE GENOMIC DNA]</scope>
    <source>
        <strain evidence="6 7">FAM 1079</strain>
    </source>
</reference>
<evidence type="ECO:0000313" key="7">
    <source>
        <dbReference type="Proteomes" id="UP000305100"/>
    </source>
</evidence>
<dbReference type="EMBL" id="VBSX01000016">
    <property type="protein sequence ID" value="TLQ19201.1"/>
    <property type="molecule type" value="Genomic_DNA"/>
</dbReference>
<dbReference type="SUPFAM" id="SSF56601">
    <property type="entry name" value="beta-lactamase/transpeptidase-like"/>
    <property type="match status" value="1"/>
</dbReference>
<evidence type="ECO:0000256" key="1">
    <source>
        <dbReference type="ARBA" id="ARBA00004370"/>
    </source>
</evidence>
<proteinExistence type="predicted"/>
<evidence type="ECO:0000256" key="3">
    <source>
        <dbReference type="SAM" id="MobiDB-lite"/>
    </source>
</evidence>
<dbReference type="PANTHER" id="PTHR46825:SF11">
    <property type="entry name" value="PENICILLIN-BINDING PROTEIN 4"/>
    <property type="match status" value="1"/>
</dbReference>
<dbReference type="InterPro" id="IPR012338">
    <property type="entry name" value="Beta-lactam/transpept-like"/>
</dbReference>
<dbReference type="AlphaFoldDB" id="A0A5R9CUZ4"/>
<dbReference type="PANTHER" id="PTHR46825">
    <property type="entry name" value="D-ALANYL-D-ALANINE-CARBOXYPEPTIDASE/ENDOPEPTIDASE AMPH"/>
    <property type="match status" value="1"/>
</dbReference>
<dbReference type="Proteomes" id="UP000305100">
    <property type="component" value="Unassembled WGS sequence"/>
</dbReference>
<protein>
    <submittedName>
        <fullName evidence="6">Beta-lactamase family protein</fullName>
    </submittedName>
</protein>
<evidence type="ECO:0000313" key="6">
    <source>
        <dbReference type="EMBL" id="TLQ19201.1"/>
    </source>
</evidence>
<feature type="transmembrane region" description="Helical" evidence="4">
    <location>
        <begin position="15"/>
        <end position="35"/>
    </location>
</feature>
<evidence type="ECO:0000256" key="4">
    <source>
        <dbReference type="SAM" id="Phobius"/>
    </source>
</evidence>
<feature type="region of interest" description="Disordered" evidence="3">
    <location>
        <begin position="45"/>
        <end position="84"/>
    </location>
</feature>
<dbReference type="InterPro" id="IPR001466">
    <property type="entry name" value="Beta-lactam-related"/>
</dbReference>
<dbReference type="Gene3D" id="3.40.710.10">
    <property type="entry name" value="DD-peptidase/beta-lactamase superfamily"/>
    <property type="match status" value="1"/>
</dbReference>
<gene>
    <name evidence="6" type="ORF">FEZ41_07950</name>
</gene>